<sequence>MVVAISPALRRIGGITLSAVLLTLCLAGCVKISLQSTVLSDDTVSGSITAAVHHEAIEVIGPMEAAEFVDTLMDGVPGVYSDEPYDDGTFVGRTAYFEHISLAEFSQSGDSEAAALEIVHSGDRYVLTGEWRLPDLDTQRAIPQVDEPVRESAEFTIAVTFPGDVVEHNGDLSDKTVTWHLETGRTNVMSAQALEAESPEVAWTVLWVLLAVVVLVVIALLFQLRRHSLGRAGRGNPGNGVTPPGGTGRDPF</sequence>
<keyword evidence="2" id="KW-0472">Membrane</keyword>
<dbReference type="EMBL" id="VFOW01000001">
    <property type="protein sequence ID" value="TQL75526.1"/>
    <property type="molecule type" value="Genomic_DNA"/>
</dbReference>
<dbReference type="InterPro" id="IPR053807">
    <property type="entry name" value="LppM"/>
</dbReference>
<feature type="region of interest" description="Disordered" evidence="1">
    <location>
        <begin position="232"/>
        <end position="252"/>
    </location>
</feature>
<feature type="transmembrane region" description="Helical" evidence="2">
    <location>
        <begin position="201"/>
        <end position="222"/>
    </location>
</feature>
<proteinExistence type="predicted"/>
<organism evidence="4 5">
    <name type="scientific">Stackebrandtia endophytica</name>
    <dbReference type="NCBI Taxonomy" id="1496996"/>
    <lineage>
        <taxon>Bacteria</taxon>
        <taxon>Bacillati</taxon>
        <taxon>Actinomycetota</taxon>
        <taxon>Actinomycetes</taxon>
        <taxon>Glycomycetales</taxon>
        <taxon>Glycomycetaceae</taxon>
        <taxon>Stackebrandtia</taxon>
    </lineage>
</organism>
<accession>A0A543ASJ5</accession>
<keyword evidence="5" id="KW-1185">Reference proteome</keyword>
<evidence type="ECO:0000259" key="3">
    <source>
        <dbReference type="Pfam" id="PF21946"/>
    </source>
</evidence>
<evidence type="ECO:0000256" key="2">
    <source>
        <dbReference type="SAM" id="Phobius"/>
    </source>
</evidence>
<reference evidence="4 5" key="1">
    <citation type="submission" date="2019-06" db="EMBL/GenBank/DDBJ databases">
        <title>Sequencing the genomes of 1000 actinobacteria strains.</title>
        <authorList>
            <person name="Klenk H.-P."/>
        </authorList>
    </citation>
    <scope>NUCLEOTIDE SEQUENCE [LARGE SCALE GENOMIC DNA]</scope>
    <source>
        <strain evidence="4 5">DSM 45928</strain>
    </source>
</reference>
<evidence type="ECO:0000313" key="5">
    <source>
        <dbReference type="Proteomes" id="UP000317043"/>
    </source>
</evidence>
<keyword evidence="2" id="KW-1133">Transmembrane helix</keyword>
<name>A0A543ASJ5_9ACTN</name>
<dbReference type="AlphaFoldDB" id="A0A543ASJ5"/>
<gene>
    <name evidence="4" type="ORF">FB566_1032</name>
</gene>
<evidence type="ECO:0000256" key="1">
    <source>
        <dbReference type="SAM" id="MobiDB-lite"/>
    </source>
</evidence>
<dbReference type="InParanoid" id="A0A543ASJ5"/>
<protein>
    <recommendedName>
        <fullName evidence="3">LppM domain-containing protein</fullName>
    </recommendedName>
</protein>
<evidence type="ECO:0000313" key="4">
    <source>
        <dbReference type="EMBL" id="TQL75526.1"/>
    </source>
</evidence>
<comment type="caution">
    <text evidence="4">The sequence shown here is derived from an EMBL/GenBank/DDBJ whole genome shotgun (WGS) entry which is preliminary data.</text>
</comment>
<keyword evidence="2" id="KW-0812">Transmembrane</keyword>
<dbReference type="Proteomes" id="UP000317043">
    <property type="component" value="Unassembled WGS sequence"/>
</dbReference>
<feature type="domain" description="LppM" evidence="3">
    <location>
        <begin position="33"/>
        <end position="193"/>
    </location>
</feature>
<dbReference type="Pfam" id="PF21946">
    <property type="entry name" value="LppM"/>
    <property type="match status" value="1"/>
</dbReference>